<evidence type="ECO:0000313" key="1">
    <source>
        <dbReference type="EMBL" id="ADU44087.1"/>
    </source>
</evidence>
<dbReference type="AlphaFoldDB" id="E6VFJ5"/>
<evidence type="ECO:0000313" key="2">
    <source>
        <dbReference type="Proteomes" id="UP000001402"/>
    </source>
</evidence>
<accession>E6VFJ5</accession>
<dbReference type="OrthoDB" id="7993590at2"/>
<reference evidence="1" key="1">
    <citation type="submission" date="2010-12" db="EMBL/GenBank/DDBJ databases">
        <title>Complete sequence of Rhodopseudomonas palustris DX-1.</title>
        <authorList>
            <consortium name="US DOE Joint Genome Institute"/>
            <person name="Lucas S."/>
            <person name="Copeland A."/>
            <person name="Lapidus A."/>
            <person name="Cheng J.-F."/>
            <person name="Goodwin L."/>
            <person name="Pitluck S."/>
            <person name="Misra M."/>
            <person name="Chertkov O."/>
            <person name="Detter J.C."/>
            <person name="Han C."/>
            <person name="Tapia R."/>
            <person name="Land M."/>
            <person name="Hauser L."/>
            <person name="Kyrpides N."/>
            <person name="Ivanova N."/>
            <person name="Ovchinnikova G."/>
            <person name="Logan B."/>
            <person name="Oda Y."/>
            <person name="Harwood C."/>
            <person name="Woyke T."/>
        </authorList>
    </citation>
    <scope>NUCLEOTIDE SEQUENCE [LARGE SCALE GENOMIC DNA]</scope>
    <source>
        <strain evidence="1">DX-1</strain>
    </source>
</reference>
<gene>
    <name evidence="1" type="ordered locus">Rpdx1_2496</name>
</gene>
<dbReference type="KEGG" id="rpx:Rpdx1_2496"/>
<protein>
    <submittedName>
        <fullName evidence="1">Uncharacterized protein</fullName>
    </submittedName>
</protein>
<dbReference type="EMBL" id="CP002418">
    <property type="protein sequence ID" value="ADU44087.1"/>
    <property type="molecule type" value="Genomic_DNA"/>
</dbReference>
<dbReference type="STRING" id="652103.Rpdx1_2496"/>
<name>E6VFJ5_RHOPX</name>
<dbReference type="HOGENOM" id="CLU_1668062_0_0_5"/>
<sequence>MATRWQFGTKHRDYLYSRCRNDAGLAGLGDYPICNICHQPVKPTDAWDESHAPEHPKALGGKSVAIAHLTCNRDHGAQVVVPLIAKVKRARDKYLGIKGPGLGRHPMQGGRRSGVTRTMSGEVKPRLTLAQKHAQFLQRRAITPVSVEDFSEPLEVHS</sequence>
<proteinExistence type="predicted"/>
<dbReference type="Proteomes" id="UP000001402">
    <property type="component" value="Chromosome"/>
</dbReference>
<organism evidence="1 2">
    <name type="scientific">Rhodopseudomonas palustris (strain DX-1)</name>
    <dbReference type="NCBI Taxonomy" id="652103"/>
    <lineage>
        <taxon>Bacteria</taxon>
        <taxon>Pseudomonadati</taxon>
        <taxon>Pseudomonadota</taxon>
        <taxon>Alphaproteobacteria</taxon>
        <taxon>Hyphomicrobiales</taxon>
        <taxon>Nitrobacteraceae</taxon>
        <taxon>Rhodopseudomonas</taxon>
    </lineage>
</organism>